<evidence type="ECO:0000313" key="5">
    <source>
        <dbReference type="EMBL" id="CAA6130187.1"/>
    </source>
</evidence>
<dbReference type="EMBL" id="CACURZ010000022">
    <property type="protein sequence ID" value="CAA6390182.1"/>
    <property type="molecule type" value="Genomic_DNA"/>
</dbReference>
<dbReference type="Proteomes" id="UP000443506">
    <property type="component" value="Unassembled WGS sequence"/>
</dbReference>
<evidence type="ECO:0000313" key="7">
    <source>
        <dbReference type="EMBL" id="CAC5811132.1"/>
    </source>
</evidence>
<dbReference type="Proteomes" id="UP000443708">
    <property type="component" value="Unassembled WGS sequence"/>
</dbReference>
<dbReference type="Proteomes" id="UP000507112">
    <property type="component" value="Unassembled WGS sequence"/>
</dbReference>
<dbReference type="EMBL" id="CAIGXB010000017">
    <property type="protein sequence ID" value="CAC5811132.1"/>
    <property type="molecule type" value="Genomic_DNA"/>
</dbReference>
<dbReference type="Proteomes" id="UP000459702">
    <property type="component" value="Unassembled WGS sequence"/>
</dbReference>
<gene>
    <name evidence="2" type="ORF">SAMEA1029512_02821</name>
    <name evidence="1" type="ORF">SAMEA1029528_02397</name>
    <name evidence="3" type="ORF">SAMEA2078260_02706</name>
    <name evidence="5" type="ORF">SAMEA2078588_02716</name>
    <name evidence="6" type="ORF">SAMEA2080344_02628</name>
    <name evidence="4" type="ORF">SAMEA2081063_02673</name>
    <name evidence="7" type="ORF">SAMEA4008575_02755</name>
    <name evidence="8" type="ORF">SAMEA70146418_02882</name>
</gene>
<dbReference type="EMBL" id="CACTWD010000024">
    <property type="protein sequence ID" value="CAA4706338.1"/>
    <property type="molecule type" value="Genomic_DNA"/>
</dbReference>
<evidence type="ECO:0000313" key="8">
    <source>
        <dbReference type="EMBL" id="CAC8239474.1"/>
    </source>
</evidence>
<organism evidence="6 13">
    <name type="scientific">Staphylococcus aureus</name>
    <dbReference type="NCBI Taxonomy" id="1280"/>
    <lineage>
        <taxon>Bacteria</taxon>
        <taxon>Bacillati</taxon>
        <taxon>Bacillota</taxon>
        <taxon>Bacilli</taxon>
        <taxon>Bacillales</taxon>
        <taxon>Staphylococcaceae</taxon>
        <taxon>Staphylococcus</taxon>
    </lineage>
</organism>
<evidence type="ECO:0000313" key="11">
    <source>
        <dbReference type="Proteomes" id="UP000443506"/>
    </source>
</evidence>
<dbReference type="EMBL" id="CACTPI010000012">
    <property type="protein sequence ID" value="CAA4155591.1"/>
    <property type="molecule type" value="Genomic_DNA"/>
</dbReference>
<dbReference type="Proteomes" id="UP000459586">
    <property type="component" value="Unassembled WGS sequence"/>
</dbReference>
<evidence type="ECO:0000313" key="6">
    <source>
        <dbReference type="EMBL" id="CAA6390182.1"/>
    </source>
</evidence>
<dbReference type="AlphaFoldDB" id="A0A2I7Y980"/>
<comment type="caution">
    <text evidence="6">The sequence shown here is derived from an EMBL/GenBank/DDBJ whole genome shotgun (WGS) entry which is preliminary data.</text>
</comment>
<evidence type="ECO:0000313" key="4">
    <source>
        <dbReference type="EMBL" id="CAA4706338.1"/>
    </source>
</evidence>
<name>A0A2I7Y980_STAAU</name>
<evidence type="ECO:0000313" key="2">
    <source>
        <dbReference type="EMBL" id="CAA4171354.1"/>
    </source>
</evidence>
<dbReference type="EMBL" id="CACTOE010000040">
    <property type="protein sequence ID" value="CAA4171354.1"/>
    <property type="molecule type" value="Genomic_DNA"/>
</dbReference>
<dbReference type="EMBL" id="CACTQT010000023">
    <property type="protein sequence ID" value="CAA4400050.1"/>
    <property type="molecule type" value="Genomic_DNA"/>
</dbReference>
<sequence>MKKIYYIDFLETENNFFNVIYYRLEKHNNKIRLSKLERAFFSPFKADFLKYNFDVSIERIIKIKEFSTEEKAIKYIIKKHEYLKSKYFIKNDLSKFTNLNYIFSYEYMKDKAATHILKLLSYGVKYINYDFSQYQLNIMKEINKQLKDIYKYKICIKTEETENGQIKSTYTII</sequence>
<evidence type="ECO:0000313" key="15">
    <source>
        <dbReference type="Proteomes" id="UP000505390"/>
    </source>
</evidence>
<proteinExistence type="predicted"/>
<evidence type="ECO:0000313" key="16">
    <source>
        <dbReference type="Proteomes" id="UP000507112"/>
    </source>
</evidence>
<evidence type="ECO:0000313" key="1">
    <source>
        <dbReference type="EMBL" id="CAA4155591.1"/>
    </source>
</evidence>
<evidence type="ECO:0000313" key="9">
    <source>
        <dbReference type="Proteomes" id="UP000442696"/>
    </source>
</evidence>
<evidence type="ECO:0000313" key="12">
    <source>
        <dbReference type="Proteomes" id="UP000443708"/>
    </source>
</evidence>
<reference evidence="9 10" key="1">
    <citation type="submission" date="2019-12" db="EMBL/GenBank/DDBJ databases">
        <authorList>
            <consortium name="Pathogen Informatics"/>
        </authorList>
    </citation>
    <scope>NUCLEOTIDE SEQUENCE [LARGE SCALE GENOMIC DNA]</scope>
    <source>
        <strain evidence="8 16">MOS105</strain>
        <strain evidence="1 12">S040_N01_C01</strain>
        <strain evidence="2 10">S087_N01_C01</strain>
        <strain evidence="7 15">SG160</strain>
        <strain evidence="5 14">T012_N10_C04</strain>
        <strain evidence="3 9">T012_N16_C08</strain>
        <strain evidence="4 11">T065_N03_C06</strain>
        <strain evidence="6 13">T197_A02_C01</strain>
    </source>
</reference>
<dbReference type="Proteomes" id="UP000442696">
    <property type="component" value="Unassembled WGS sequence"/>
</dbReference>
<evidence type="ECO:0000313" key="10">
    <source>
        <dbReference type="Proteomes" id="UP000442782"/>
    </source>
</evidence>
<evidence type="ECO:0000313" key="14">
    <source>
        <dbReference type="Proteomes" id="UP000459702"/>
    </source>
</evidence>
<evidence type="ECO:0000313" key="13">
    <source>
        <dbReference type="Proteomes" id="UP000459586"/>
    </source>
</evidence>
<protein>
    <submittedName>
        <fullName evidence="6">Phage protein</fullName>
    </submittedName>
</protein>
<dbReference type="EMBL" id="CACUNS010000024">
    <property type="protein sequence ID" value="CAA6130187.1"/>
    <property type="molecule type" value="Genomic_DNA"/>
</dbReference>
<dbReference type="EMBL" id="CAIIGD010000018">
    <property type="protein sequence ID" value="CAC8239474.1"/>
    <property type="molecule type" value="Genomic_DNA"/>
</dbReference>
<dbReference type="Proteomes" id="UP000442782">
    <property type="component" value="Unassembled WGS sequence"/>
</dbReference>
<dbReference type="Proteomes" id="UP000505390">
    <property type="component" value="Unassembled WGS sequence"/>
</dbReference>
<dbReference type="RefSeq" id="WP_000725702.1">
    <property type="nucleotide sequence ID" value="NZ_CACTOC010000040.1"/>
</dbReference>
<accession>A0A2I7Y980</accession>
<evidence type="ECO:0000313" key="3">
    <source>
        <dbReference type="EMBL" id="CAA4400050.1"/>
    </source>
</evidence>